<organism evidence="1 2">
    <name type="scientific">Acidisphaera rubrifaciens HS-AP3</name>
    <dbReference type="NCBI Taxonomy" id="1231350"/>
    <lineage>
        <taxon>Bacteria</taxon>
        <taxon>Pseudomonadati</taxon>
        <taxon>Pseudomonadota</taxon>
        <taxon>Alphaproteobacteria</taxon>
        <taxon>Acetobacterales</taxon>
        <taxon>Acetobacteraceae</taxon>
        <taxon>Acidisphaera</taxon>
    </lineage>
</organism>
<dbReference type="RefSeq" id="WP_158322660.1">
    <property type="nucleotide sequence ID" value="NZ_BANB01000053.1"/>
</dbReference>
<proteinExistence type="predicted"/>
<protein>
    <submittedName>
        <fullName evidence="1">Uncharacterized protein</fullName>
    </submittedName>
</protein>
<evidence type="ECO:0000313" key="1">
    <source>
        <dbReference type="EMBL" id="GAN76109.1"/>
    </source>
</evidence>
<reference evidence="1 2" key="1">
    <citation type="submission" date="2012-11" db="EMBL/GenBank/DDBJ databases">
        <title>Whole genome sequence of Acidisphaera rubrifaciens HS-AP3.</title>
        <authorList>
            <person name="Azuma Y."/>
            <person name="Higashiura N."/>
            <person name="Hirakawa H."/>
            <person name="Matsushita K."/>
        </authorList>
    </citation>
    <scope>NUCLEOTIDE SEQUENCE [LARGE SCALE GENOMIC DNA]</scope>
    <source>
        <strain evidence="1 2">HS-AP3</strain>
    </source>
</reference>
<keyword evidence="2" id="KW-1185">Reference proteome</keyword>
<dbReference type="AlphaFoldDB" id="A0A0D6P5H5"/>
<evidence type="ECO:0000313" key="2">
    <source>
        <dbReference type="Proteomes" id="UP000032680"/>
    </source>
</evidence>
<comment type="caution">
    <text evidence="1">The sequence shown here is derived from an EMBL/GenBank/DDBJ whole genome shotgun (WGS) entry which is preliminary data.</text>
</comment>
<accession>A0A0D6P5H5</accession>
<dbReference type="Proteomes" id="UP000032680">
    <property type="component" value="Unassembled WGS sequence"/>
</dbReference>
<sequence length="373" mass="40578">MAYVVNDHDLIYYVKEMIGEYDLPWNMSRQVERVLVRGFRARMECLEAVPGETDPQKQGPAYRFVLSVAARKDTATALRTVQRIARVLRDNTDADVTKEASAWLKALPKMNDATLRKSLAQWRSRRYRQGRRAAETKTRCAATCATYDGFVFERVVSVKAARAAGRALGNCVGAPGVGTYYLAALREGSLALWTVRQADEVGPAGLVAVNLRDGCVKEAKGRDNETLPLAMATAFRLFCRDHANPAGGVADLGCYRGFVTADQVVAARGELGGKPYEVATAGTTVRITLGAGDDVAFGYLDAGKGLRYERADGRGLKAAQAMLILVDALARASGGSTVARKLAAAARTPDPRPTVRRRFLPLPRIVDDEEEQH</sequence>
<dbReference type="EMBL" id="BANB01000053">
    <property type="protein sequence ID" value="GAN76109.1"/>
    <property type="molecule type" value="Genomic_DNA"/>
</dbReference>
<name>A0A0D6P5H5_9PROT</name>
<gene>
    <name evidence="1" type="ORF">Asru_0053_04</name>
</gene>